<dbReference type="AlphaFoldDB" id="A0AAD5Y799"/>
<accession>A0AAD5Y799</accession>
<dbReference type="Proteomes" id="UP001210925">
    <property type="component" value="Unassembled WGS sequence"/>
</dbReference>
<evidence type="ECO:0000313" key="2">
    <source>
        <dbReference type="Proteomes" id="UP001210925"/>
    </source>
</evidence>
<gene>
    <name evidence="1" type="ORF">HK103_006201</name>
</gene>
<reference evidence="1" key="1">
    <citation type="submission" date="2020-05" db="EMBL/GenBank/DDBJ databases">
        <title>Phylogenomic resolution of chytrid fungi.</title>
        <authorList>
            <person name="Stajich J.E."/>
            <person name="Amses K."/>
            <person name="Simmons R."/>
            <person name="Seto K."/>
            <person name="Myers J."/>
            <person name="Bonds A."/>
            <person name="Quandt C.A."/>
            <person name="Barry K."/>
            <person name="Liu P."/>
            <person name="Grigoriev I."/>
            <person name="Longcore J.E."/>
            <person name="James T.Y."/>
        </authorList>
    </citation>
    <scope>NUCLEOTIDE SEQUENCE</scope>
    <source>
        <strain evidence="1">PLAUS21</strain>
    </source>
</reference>
<organism evidence="1 2">
    <name type="scientific">Boothiomyces macroporosus</name>
    <dbReference type="NCBI Taxonomy" id="261099"/>
    <lineage>
        <taxon>Eukaryota</taxon>
        <taxon>Fungi</taxon>
        <taxon>Fungi incertae sedis</taxon>
        <taxon>Chytridiomycota</taxon>
        <taxon>Chytridiomycota incertae sedis</taxon>
        <taxon>Chytridiomycetes</taxon>
        <taxon>Rhizophydiales</taxon>
        <taxon>Terramycetaceae</taxon>
        <taxon>Boothiomyces</taxon>
    </lineage>
</organism>
<comment type="caution">
    <text evidence="1">The sequence shown here is derived from an EMBL/GenBank/DDBJ whole genome shotgun (WGS) entry which is preliminary data.</text>
</comment>
<dbReference type="EMBL" id="JADGKB010000064">
    <property type="protein sequence ID" value="KAJ3255565.1"/>
    <property type="molecule type" value="Genomic_DNA"/>
</dbReference>
<proteinExistence type="predicted"/>
<name>A0AAD5Y799_9FUNG</name>
<evidence type="ECO:0000313" key="1">
    <source>
        <dbReference type="EMBL" id="KAJ3255565.1"/>
    </source>
</evidence>
<sequence>MEKRLQLEFQTNQLISFHVSADLKVTLVFPHIVYDNIDFYLFKSSCQTEIILPYNLDIAIQLGYKIKEILKFVVTVYSDTEIPHTIDYEIKRFKILFYVKNDDYNYIVYLQLETEVKLLVVGERELGLVLGMYDHSLEEFQIMDRECTPSDCPSLTSEDCTPSKPGKNQEFTLVKSFNTLFDEYMMQGAEIVCKTKVS</sequence>
<keyword evidence="2" id="KW-1185">Reference proteome</keyword>
<protein>
    <submittedName>
        <fullName evidence="1">Uncharacterized protein</fullName>
    </submittedName>
</protein>